<sequence length="1396" mass="160276">MHRAEKTSSRVCRERELEVARAVHRKKLQETRSAIDSHKPQTMYHLLHNMKREREINDRKDEIERHNHLLVNRMTDVMNCSSWEFHPSPASAVNTVSYTVYHSPRHSPRKPCAPSPTKKSLNSTFRTQKLQQIQQDNMSIKNRVRNSNTHYKNSKLRKDWEQSVKYLKSICAFPLLKPSPQEIGPIHGDLPLENPVEFMKAQSFENEENDLLDYYNMSLPTIVVKPRTPPSLVHRCLRRKKPCFEPKKVGFRPGLPILDPTSPRFKWGPSSPKFTKKVNVVKPPSNFLFKNGRLIDGAYFVLTVTSAKTYGMTIKAYDGETCRSYDLYVSKDNMLRLLQDVISIREEFAVETISCLLCDRLRFQHNMLYIELKRIHPNCFLKQTSIFCLIQPLVLDQDRYLATVTTSEAEDSLLFTLVHNRSRTSYSMTKSYVELASCVRTYDLNCTALDTAATALLSYLVISNGQLLLRTRKLLWQEGLMVDGTYYLLSFYATPDDRYMLTAYNPSSSHTIETIAPSTMKNLSPSLVLANVSITSSKELVLGNMNEDIRPSTADQADSVLSKLAQMETEMRLFIQQNHNKKQIPMDDEETKRNEDMEMDEEEEDEVNEDIDMDSSATIIQAHIRGTIVRRNTMELRKSLGMRVDESILIANQHEAATKIQAHIRGTLTRRKSQMGHNGLKLPRMKDEVRPLPVFPGKNLSIDQEQGLSRIQAHIRGSYVRNHLRDRIDEPIPHDLIDTKHHAATQIQARFRGTLCRNNHQAYNSSVKADIGCTSFKVRGSIARRPHDHEHEEVVPFQCVLYMTERAHHRATVTGNCLATAVSSLKASPVKKTLRSSSAAPGRSSSPPPLHHLLVSPNACAPTTCKTPHVKITDIVNRNRQKTASSADLIKSFECAVRKVVDTKRSEADKLQFILVKRTEEIEKAKLQLQDLKRDCQALGLLDNTKETERLQVIASFSRRPIYSKHTKIHDLEEKFAQKTTEIHSIVRKILSYEHIKRRHETEKSALLLHQHKLTHELWEKNQRIQELHRLEIVANEALNNTQSRLAELKGTIAKEVRLFETELSQRKRWLREKAKFHAFYEQQMESIPEIVGNRQLPSNNPPTITETHAHKRWSFPMVVKAIELSRYEDKRCEDAFRKIGVHGDRVNPTEIIAIYQSHMQLKEELLARQAQQIDHITTVKQRIEIVKEELQQSQLKATRRRDKGCEAVQKQLSLQEKRLSHAKEEYEYIQQIVQPVKAGIQQIVSQVTAEGVNVDNIKSIEIALEHVEREMLTLMEQSCTNMNEDGGPTTNNVKPTPPLKKAATLASWTKPSEITSPYNVRVKPKEDLNTLHHLTESPSKHHKLAITPATLSVRDLEDITQDVVYDGVMDRNTVKQISSTIFAMNKKKRDTKEST</sequence>
<feature type="coiled-coil region" evidence="2">
    <location>
        <begin position="1177"/>
        <end position="1226"/>
    </location>
</feature>
<feature type="coiled-coil region" evidence="2">
    <location>
        <begin position="915"/>
        <end position="942"/>
    </location>
</feature>
<evidence type="ECO:0000313" key="4">
    <source>
        <dbReference type="EMBL" id="OQS06085.1"/>
    </source>
</evidence>
<evidence type="ECO:0000256" key="2">
    <source>
        <dbReference type="SAM" id="Coils"/>
    </source>
</evidence>
<protein>
    <submittedName>
        <fullName evidence="4">Uncharacterized protein</fullName>
    </submittedName>
</protein>
<dbReference type="InterPro" id="IPR038791">
    <property type="entry name" value="Cfap97/Hemingway"/>
</dbReference>
<dbReference type="EMBL" id="JNBS01000375">
    <property type="protein sequence ID" value="OQS06085.1"/>
    <property type="molecule type" value="Genomic_DNA"/>
</dbReference>
<reference evidence="4 5" key="1">
    <citation type="journal article" date="2014" name="Genome Biol. Evol.">
        <title>The secreted proteins of Achlya hypogyna and Thraustotheca clavata identify the ancestral oomycete secretome and reveal gene acquisitions by horizontal gene transfer.</title>
        <authorList>
            <person name="Misner I."/>
            <person name="Blouin N."/>
            <person name="Leonard G."/>
            <person name="Richards T.A."/>
            <person name="Lane C.E."/>
        </authorList>
    </citation>
    <scope>NUCLEOTIDE SEQUENCE [LARGE SCALE GENOMIC DNA]</scope>
    <source>
        <strain evidence="4 5">ATCC 34112</strain>
    </source>
</reference>
<dbReference type="SMART" id="SM00015">
    <property type="entry name" value="IQ"/>
    <property type="match status" value="4"/>
</dbReference>
<dbReference type="InterPro" id="IPR029488">
    <property type="entry name" value="Hmw/CFAP97"/>
</dbReference>
<organism evidence="4 5">
    <name type="scientific">Thraustotheca clavata</name>
    <dbReference type="NCBI Taxonomy" id="74557"/>
    <lineage>
        <taxon>Eukaryota</taxon>
        <taxon>Sar</taxon>
        <taxon>Stramenopiles</taxon>
        <taxon>Oomycota</taxon>
        <taxon>Saprolegniomycetes</taxon>
        <taxon>Saprolegniales</taxon>
        <taxon>Achlyaceae</taxon>
        <taxon>Thraustotheca</taxon>
    </lineage>
</organism>
<feature type="region of interest" description="Disordered" evidence="3">
    <location>
        <begin position="579"/>
        <end position="609"/>
    </location>
</feature>
<dbReference type="Pfam" id="PF00612">
    <property type="entry name" value="IQ"/>
    <property type="match status" value="3"/>
</dbReference>
<proteinExistence type="inferred from homology"/>
<dbReference type="Proteomes" id="UP000243217">
    <property type="component" value="Unassembled WGS sequence"/>
</dbReference>
<dbReference type="Gene3D" id="1.20.5.190">
    <property type="match status" value="2"/>
</dbReference>
<dbReference type="PROSITE" id="PS50096">
    <property type="entry name" value="IQ"/>
    <property type="match status" value="4"/>
</dbReference>
<comment type="caution">
    <text evidence="4">The sequence shown here is derived from an EMBL/GenBank/DDBJ whole genome shotgun (WGS) entry which is preliminary data.</text>
</comment>
<name>A0A1W0A768_9STRA</name>
<dbReference type="InterPro" id="IPR000048">
    <property type="entry name" value="IQ_motif_EF-hand-BS"/>
</dbReference>
<evidence type="ECO:0000256" key="1">
    <source>
        <dbReference type="ARBA" id="ARBA00008315"/>
    </source>
</evidence>
<feature type="region of interest" description="Disordered" evidence="3">
    <location>
        <begin position="102"/>
        <end position="123"/>
    </location>
</feature>
<feature type="compositionally biased region" description="Low complexity" evidence="3">
    <location>
        <begin position="835"/>
        <end position="852"/>
    </location>
</feature>
<keyword evidence="5" id="KW-1185">Reference proteome</keyword>
<evidence type="ECO:0000313" key="5">
    <source>
        <dbReference type="Proteomes" id="UP000243217"/>
    </source>
</evidence>
<feature type="region of interest" description="Disordered" evidence="3">
    <location>
        <begin position="830"/>
        <end position="852"/>
    </location>
</feature>
<feature type="compositionally biased region" description="Acidic residues" evidence="3">
    <location>
        <begin position="597"/>
        <end position="609"/>
    </location>
</feature>
<dbReference type="Pfam" id="PF13879">
    <property type="entry name" value="Hmw_CFAP97"/>
    <property type="match status" value="1"/>
</dbReference>
<dbReference type="PANTHER" id="PTHR23035">
    <property type="entry name" value="CILIA- AND FLAGELLA-ASSOCIATED PROTEIN 97-RELATED"/>
    <property type="match status" value="1"/>
</dbReference>
<evidence type="ECO:0000256" key="3">
    <source>
        <dbReference type="SAM" id="MobiDB-lite"/>
    </source>
</evidence>
<comment type="similarity">
    <text evidence="1">Belongs to the CFAP97 family.</text>
</comment>
<keyword evidence="2" id="KW-0175">Coiled coil</keyword>
<gene>
    <name evidence="4" type="ORF">THRCLA_01853</name>
</gene>
<dbReference type="PANTHER" id="PTHR23035:SF2">
    <property type="entry name" value="KIAA1430 HOMOLOGUE"/>
    <property type="match status" value="1"/>
</dbReference>
<dbReference type="OrthoDB" id="2163395at2759"/>
<accession>A0A1W0A768</accession>